<evidence type="ECO:0008006" key="3">
    <source>
        <dbReference type="Google" id="ProtNLM"/>
    </source>
</evidence>
<organism evidence="1 2">
    <name type="scientific">Corchorus olitorius</name>
    <dbReference type="NCBI Taxonomy" id="93759"/>
    <lineage>
        <taxon>Eukaryota</taxon>
        <taxon>Viridiplantae</taxon>
        <taxon>Streptophyta</taxon>
        <taxon>Embryophyta</taxon>
        <taxon>Tracheophyta</taxon>
        <taxon>Spermatophyta</taxon>
        <taxon>Magnoliopsida</taxon>
        <taxon>eudicotyledons</taxon>
        <taxon>Gunneridae</taxon>
        <taxon>Pentapetalae</taxon>
        <taxon>rosids</taxon>
        <taxon>malvids</taxon>
        <taxon>Malvales</taxon>
        <taxon>Malvaceae</taxon>
        <taxon>Grewioideae</taxon>
        <taxon>Apeibeae</taxon>
        <taxon>Corchorus</taxon>
    </lineage>
</organism>
<proteinExistence type="predicted"/>
<dbReference type="AlphaFoldDB" id="A0A1R3GRF9"/>
<dbReference type="OrthoDB" id="1305335at2759"/>
<comment type="caution">
    <text evidence="1">The sequence shown here is derived from an EMBL/GenBank/DDBJ whole genome shotgun (WGS) entry which is preliminary data.</text>
</comment>
<reference evidence="2" key="1">
    <citation type="submission" date="2013-09" db="EMBL/GenBank/DDBJ databases">
        <title>Corchorus olitorius genome sequencing.</title>
        <authorList>
            <person name="Alam M."/>
            <person name="Haque M.S."/>
            <person name="Islam M.S."/>
            <person name="Emdad E.M."/>
            <person name="Islam M.M."/>
            <person name="Ahmed B."/>
            <person name="Halim A."/>
            <person name="Hossen Q.M.M."/>
            <person name="Hossain M.Z."/>
            <person name="Ahmed R."/>
            <person name="Khan M.M."/>
            <person name="Islam R."/>
            <person name="Rashid M.M."/>
            <person name="Khan S.A."/>
            <person name="Rahman M.S."/>
            <person name="Alam M."/>
            <person name="Yahiya A.S."/>
            <person name="Khan M.S."/>
            <person name="Azam M.S."/>
            <person name="Haque T."/>
            <person name="Lashkar M.Z.H."/>
            <person name="Akhand A.I."/>
            <person name="Morshed G."/>
            <person name="Roy S."/>
            <person name="Uddin K.S."/>
            <person name="Rabeya T."/>
            <person name="Hossain A.S."/>
            <person name="Chowdhury A."/>
            <person name="Snigdha A.R."/>
            <person name="Mortoza M.S."/>
            <person name="Matin S.A."/>
            <person name="Hoque S.M.E."/>
            <person name="Islam M.K."/>
            <person name="Roy D.K."/>
            <person name="Haider R."/>
            <person name="Moosa M.M."/>
            <person name="Elias S.M."/>
            <person name="Hasan A.M."/>
            <person name="Jahan S."/>
            <person name="Shafiuddin M."/>
            <person name="Mahmood N."/>
            <person name="Shommy N.S."/>
        </authorList>
    </citation>
    <scope>NUCLEOTIDE SEQUENCE [LARGE SCALE GENOMIC DNA]</scope>
    <source>
        <strain evidence="2">cv. O-4</strain>
    </source>
</reference>
<accession>A0A1R3GRF9</accession>
<name>A0A1R3GRF9_9ROSI</name>
<dbReference type="Proteomes" id="UP000187203">
    <property type="component" value="Unassembled WGS sequence"/>
</dbReference>
<dbReference type="Pfam" id="PF13650">
    <property type="entry name" value="Asp_protease_2"/>
    <property type="match status" value="1"/>
</dbReference>
<evidence type="ECO:0000313" key="1">
    <source>
        <dbReference type="EMBL" id="OMO60629.1"/>
    </source>
</evidence>
<protein>
    <recommendedName>
        <fullName evidence="3">Retrotransposon gag protein</fullName>
    </recommendedName>
</protein>
<keyword evidence="2" id="KW-1185">Reference proteome</keyword>
<gene>
    <name evidence="1" type="ORF">COLO4_33791</name>
</gene>
<dbReference type="CDD" id="cd00303">
    <property type="entry name" value="retropepsin_like"/>
    <property type="match status" value="1"/>
</dbReference>
<sequence length="482" mass="53944">MKMKAKLPDVLKDPSFKVNLRSSLIIGIQSREPGIEMAEGVTTRLQKEVTQHTAEISKIQSELHQMNETMCSIKADLKDQCHQFMGALSDMQKNGGEEGVSASGSKTQVSPQTLKGLVSENQSQNTVVKHVYEGFKNYKWECPKFDGEDFKGWYLKIEQFFISENVPEEAKVQAALQWHQYYTNDQGGFANLAWPAYIAEMKDRFAFEEFDDPMFDLLDLKHTGSVQEYHEEFVSRLNLLRLQPAYAMSIFLYNMKTDVSAMVRMFRPKTLNSALHLAKIVEHNLTPSPRKTSYTYKTSTNNSPGTTILTTKFSNGNPPLLPSTPKTSATTIVSNTGSPRAYSFQSSKAGSTKYSPGHKCAKSQLYQLYQLMIEGKEEDSEVEDFVDCEETSELLSCEDYENPIISLHAISGTSGYQTMRVAGKVKSSTTVMLVDSGSTHNFIDHTVANSLGLNIKSVYKKEVTVANGETVMCQGICKAVEW</sequence>
<dbReference type="InterPro" id="IPR021109">
    <property type="entry name" value="Peptidase_aspartic_dom_sf"/>
</dbReference>
<dbReference type="EMBL" id="AWUE01021863">
    <property type="protein sequence ID" value="OMO60629.1"/>
    <property type="molecule type" value="Genomic_DNA"/>
</dbReference>
<evidence type="ECO:0000313" key="2">
    <source>
        <dbReference type="Proteomes" id="UP000187203"/>
    </source>
</evidence>
<dbReference type="Gene3D" id="2.40.70.10">
    <property type="entry name" value="Acid Proteases"/>
    <property type="match status" value="1"/>
</dbReference>